<evidence type="ECO:0000313" key="3">
    <source>
        <dbReference type="EMBL" id="KAF2855907.1"/>
    </source>
</evidence>
<dbReference type="AlphaFoldDB" id="A0A6A7BM77"/>
<evidence type="ECO:0000313" key="4">
    <source>
        <dbReference type="Proteomes" id="UP000799423"/>
    </source>
</evidence>
<feature type="compositionally biased region" description="Basic and acidic residues" evidence="1">
    <location>
        <begin position="152"/>
        <end position="170"/>
    </location>
</feature>
<feature type="region of interest" description="Disordered" evidence="1">
    <location>
        <begin position="101"/>
        <end position="203"/>
    </location>
</feature>
<feature type="chain" id="PRO_5025563193" evidence="2">
    <location>
        <begin position="24"/>
        <end position="413"/>
    </location>
</feature>
<dbReference type="EMBL" id="MU006289">
    <property type="protein sequence ID" value="KAF2855907.1"/>
    <property type="molecule type" value="Genomic_DNA"/>
</dbReference>
<proteinExistence type="predicted"/>
<evidence type="ECO:0000256" key="2">
    <source>
        <dbReference type="SAM" id="SignalP"/>
    </source>
</evidence>
<reference evidence="3" key="1">
    <citation type="submission" date="2020-01" db="EMBL/GenBank/DDBJ databases">
        <authorList>
            <consortium name="DOE Joint Genome Institute"/>
            <person name="Haridas S."/>
            <person name="Albert R."/>
            <person name="Binder M."/>
            <person name="Bloem J."/>
            <person name="Labutti K."/>
            <person name="Salamov A."/>
            <person name="Andreopoulos B."/>
            <person name="Baker S.E."/>
            <person name="Barry K."/>
            <person name="Bills G."/>
            <person name="Bluhm B.H."/>
            <person name="Cannon C."/>
            <person name="Castanera R."/>
            <person name="Culley D.E."/>
            <person name="Daum C."/>
            <person name="Ezra D."/>
            <person name="Gonzalez J.B."/>
            <person name="Henrissat B."/>
            <person name="Kuo A."/>
            <person name="Liang C."/>
            <person name="Lipzen A."/>
            <person name="Lutzoni F."/>
            <person name="Magnuson J."/>
            <person name="Mondo S."/>
            <person name="Nolan M."/>
            <person name="Ohm R."/>
            <person name="Pangilinan J."/>
            <person name="Park H.-J."/>
            <person name="Ramirez L."/>
            <person name="Alfaro M."/>
            <person name="Sun H."/>
            <person name="Tritt A."/>
            <person name="Yoshinaga Y."/>
            <person name="Zwiers L.-H."/>
            <person name="Turgeon B.G."/>
            <person name="Goodwin S.B."/>
            <person name="Spatafora J.W."/>
            <person name="Crous P.W."/>
            <person name="Grigoriev I.V."/>
        </authorList>
    </citation>
    <scope>NUCLEOTIDE SEQUENCE</scope>
    <source>
        <strain evidence="3">IPT5</strain>
    </source>
</reference>
<keyword evidence="4" id="KW-1185">Reference proteome</keyword>
<name>A0A6A7BM77_9PLEO</name>
<sequence>MRISILQTLLLGATVSLPLETIAAPCKRSITRIFDHYILTQIIGKETSQSLHAREADPGFPFIPIPFPKPIIPPFVPKPITPISPVIVPVPPKPVVPAPPKPVEPAPPKPVEPAPPKPITPPPPKPVDPAPPKPQDPILQCKRAPGDACDSESLKFAKEDDEKIRVKGRDSQAALIQKQRSNDPRDVNRPSVSSNYDHQVYDDAPAPISEADCAFLREAPIDVPYSTTEKWRLSTIRNKDNQNPAMENIILQTYERKEDRAIVIFDSRNREKDLAPEQDRLRWSDMVMYNLKNSFDDPSDLRYMVRNTIDQGESAAKTQALIETAIMRTKGDRTKVNVIRSDPKAPGITENELSAYQLVAGSDHCDRVLKMLTDFPETMRNVRIESLSVSTSDTAKAGDEYSIVIKFIKVAEP</sequence>
<keyword evidence="2" id="KW-0732">Signal</keyword>
<dbReference type="OrthoDB" id="3799681at2759"/>
<feature type="signal peptide" evidence="2">
    <location>
        <begin position="1"/>
        <end position="23"/>
    </location>
</feature>
<feature type="compositionally biased region" description="Pro residues" evidence="1">
    <location>
        <begin position="101"/>
        <end position="135"/>
    </location>
</feature>
<dbReference type="Proteomes" id="UP000799423">
    <property type="component" value="Unassembled WGS sequence"/>
</dbReference>
<organism evidence="3 4">
    <name type="scientific">Plenodomus tracheiphilus IPT5</name>
    <dbReference type="NCBI Taxonomy" id="1408161"/>
    <lineage>
        <taxon>Eukaryota</taxon>
        <taxon>Fungi</taxon>
        <taxon>Dikarya</taxon>
        <taxon>Ascomycota</taxon>
        <taxon>Pezizomycotina</taxon>
        <taxon>Dothideomycetes</taxon>
        <taxon>Pleosporomycetidae</taxon>
        <taxon>Pleosporales</taxon>
        <taxon>Pleosporineae</taxon>
        <taxon>Leptosphaeriaceae</taxon>
        <taxon>Plenodomus</taxon>
    </lineage>
</organism>
<accession>A0A6A7BM77</accession>
<evidence type="ECO:0000256" key="1">
    <source>
        <dbReference type="SAM" id="MobiDB-lite"/>
    </source>
</evidence>
<gene>
    <name evidence="3" type="ORF">T440DRAFT_463255</name>
</gene>
<protein>
    <submittedName>
        <fullName evidence="3">Uncharacterized protein</fullName>
    </submittedName>
</protein>